<dbReference type="GO" id="GO:0032259">
    <property type="term" value="P:methylation"/>
    <property type="evidence" value="ECO:0007669"/>
    <property type="project" value="UniProtKB-KW"/>
</dbReference>
<dbReference type="AlphaFoldDB" id="A0A2I0SN18"/>
<dbReference type="PANTHER" id="PTHR43464:SF19">
    <property type="entry name" value="UBIQUINONE BIOSYNTHESIS O-METHYLTRANSFERASE, MITOCHONDRIAL"/>
    <property type="match status" value="1"/>
</dbReference>
<keyword evidence="3" id="KW-0949">S-adenosyl-L-methionine</keyword>
<keyword evidence="6" id="KW-1185">Reference proteome</keyword>
<gene>
    <name evidence="5" type="ORF">CW362_19785</name>
</gene>
<dbReference type="Proteomes" id="UP000236178">
    <property type="component" value="Unassembled WGS sequence"/>
</dbReference>
<evidence type="ECO:0000259" key="4">
    <source>
        <dbReference type="Pfam" id="PF13649"/>
    </source>
</evidence>
<proteinExistence type="predicted"/>
<evidence type="ECO:0000256" key="2">
    <source>
        <dbReference type="ARBA" id="ARBA00022679"/>
    </source>
</evidence>
<evidence type="ECO:0000313" key="5">
    <source>
        <dbReference type="EMBL" id="PKT71332.1"/>
    </source>
</evidence>
<dbReference type="InterPro" id="IPR041698">
    <property type="entry name" value="Methyltransf_25"/>
</dbReference>
<sequence>MLRADAGRTLGFARIVARKPETEAAGDGGERISLWKSPVAEPGVLAERLTLPQYPRSAAYDPAWVMANVMGPHPLWLMEWLTGAMRLEPGMRVLDLGCGTALTSVFLAREFGVHVTAADLWIAPGDNWRRVQEAGTGAGTATPLSVEAHELPFADGYFDAVVSVDAYHYFGTDVRYLPTLARCVRPGGQIAMAAPGTRVDLDAEPVPEHLSPWAADADFWTFRTAQWWRRTWERSGVVTVETADALEDGWREWLLWNRTCAEFAAPEWTSGPAQEDPIVADTGRLLTLTRVVASRD</sequence>
<dbReference type="InterPro" id="IPR029063">
    <property type="entry name" value="SAM-dependent_MTases_sf"/>
</dbReference>
<reference evidence="5 6" key="1">
    <citation type="submission" date="2017-12" db="EMBL/GenBank/DDBJ databases">
        <title>Streptomyces populusis sp. nov., a novel endophytic actinobacterium isolated from stems of Populus adenopoda Maxim.</title>
        <authorList>
            <person name="Wang Z."/>
        </authorList>
    </citation>
    <scope>NUCLEOTIDE SEQUENCE [LARGE SCALE GENOMIC DNA]</scope>
    <source>
        <strain evidence="5 6">A249</strain>
    </source>
</reference>
<evidence type="ECO:0000313" key="6">
    <source>
        <dbReference type="Proteomes" id="UP000236178"/>
    </source>
</evidence>
<feature type="domain" description="Methyltransferase" evidence="4">
    <location>
        <begin position="93"/>
        <end position="188"/>
    </location>
</feature>
<dbReference type="PANTHER" id="PTHR43464">
    <property type="entry name" value="METHYLTRANSFERASE"/>
    <property type="match status" value="1"/>
</dbReference>
<dbReference type="EMBL" id="PJOS01000036">
    <property type="protein sequence ID" value="PKT71332.1"/>
    <property type="molecule type" value="Genomic_DNA"/>
</dbReference>
<protein>
    <submittedName>
        <fullName evidence="5">SAM-dependent methyltransferase</fullName>
    </submittedName>
</protein>
<organism evidence="5 6">
    <name type="scientific">Streptomyces populi</name>
    <dbReference type="NCBI Taxonomy" id="2058924"/>
    <lineage>
        <taxon>Bacteria</taxon>
        <taxon>Bacillati</taxon>
        <taxon>Actinomycetota</taxon>
        <taxon>Actinomycetes</taxon>
        <taxon>Kitasatosporales</taxon>
        <taxon>Streptomycetaceae</taxon>
        <taxon>Streptomyces</taxon>
    </lineage>
</organism>
<dbReference type="Gene3D" id="3.40.50.150">
    <property type="entry name" value="Vaccinia Virus protein VP39"/>
    <property type="match status" value="1"/>
</dbReference>
<evidence type="ECO:0000256" key="1">
    <source>
        <dbReference type="ARBA" id="ARBA00022603"/>
    </source>
</evidence>
<evidence type="ECO:0000256" key="3">
    <source>
        <dbReference type="ARBA" id="ARBA00022691"/>
    </source>
</evidence>
<dbReference type="Pfam" id="PF13649">
    <property type="entry name" value="Methyltransf_25"/>
    <property type="match status" value="1"/>
</dbReference>
<dbReference type="OrthoDB" id="9782855at2"/>
<keyword evidence="2 5" id="KW-0808">Transferase</keyword>
<keyword evidence="1 5" id="KW-0489">Methyltransferase</keyword>
<accession>A0A2I0SN18</accession>
<name>A0A2I0SN18_9ACTN</name>
<comment type="caution">
    <text evidence="5">The sequence shown here is derived from an EMBL/GenBank/DDBJ whole genome shotgun (WGS) entry which is preliminary data.</text>
</comment>
<dbReference type="GO" id="GO:0008168">
    <property type="term" value="F:methyltransferase activity"/>
    <property type="evidence" value="ECO:0007669"/>
    <property type="project" value="UniProtKB-KW"/>
</dbReference>
<dbReference type="SUPFAM" id="SSF53335">
    <property type="entry name" value="S-adenosyl-L-methionine-dependent methyltransferases"/>
    <property type="match status" value="1"/>
</dbReference>
<dbReference type="CDD" id="cd02440">
    <property type="entry name" value="AdoMet_MTases"/>
    <property type="match status" value="1"/>
</dbReference>